<name>A0ACB9KQV1_BAUVA</name>
<sequence length="661" mass="73685">MKPRGQAKSSRQFPSPEKSKLKSVSVTISRARVKARRRRRCHRLSMGTTAGAGLDPLTAAEKAVSIIGFGYDANQDIRLANCKSGPSGSRLIDLDPNSSRDLAFPGEAVVPNVPNSIKCYKGERLRLSSGVLSFDQMSEQFNQELSLSGKIPSGQFNLMFGMTSCLQKDAAATKKLAYDGKFMTLYNVELDRANITLSENIKKEVPSSWNPGALAEFIENYGTHIVAGVKMGGMDVIFMKQLSTSNIRPDEVQNLLTQLADERFSMDSKKTSSVNPPEVSGELEVQKRTHDVPWMENMALAAAVWPHQKSHSANDDLVSISVRRGGIVRIGQNHTQWLSTVSQSPNIISMLFVPITSLLRSVPGHGFLRHAVNLYLRYKPPREELHQFLQFQLPRQWASVHDRLGFGLRQRRSMSPSLKFNFMGSKLYVNTVQIESGYRPVTGIRLFLEGRDSNYLGVHLQHLSNLPSIFHISDDHDYEPIDERVDRAYLQPVKWKMLSHVCTAPVQYHSSHVDDSAHIVTKAWFEVKLVGMKKVLFLRLGFSTVSSAVIRRSEWDKPSISSRKSGFFSTLISTRLTKELHPPEKPTSKSINSAVCNGSSFDSTDAPIPTKAPKMLSFVDTKEMARGPDDSPGHWVVTGARLCLEAGKISIVAKYSLLRVM</sequence>
<proteinExistence type="predicted"/>
<dbReference type="EMBL" id="CM039438">
    <property type="protein sequence ID" value="KAI4299413.1"/>
    <property type="molecule type" value="Genomic_DNA"/>
</dbReference>
<accession>A0ACB9KQV1</accession>
<comment type="caution">
    <text evidence="1">The sequence shown here is derived from an EMBL/GenBank/DDBJ whole genome shotgun (WGS) entry which is preliminary data.</text>
</comment>
<dbReference type="Proteomes" id="UP000828941">
    <property type="component" value="Chromosome 13"/>
</dbReference>
<protein>
    <submittedName>
        <fullName evidence="1">Uncharacterized protein</fullName>
    </submittedName>
</protein>
<gene>
    <name evidence="1" type="ORF">L6164_032880</name>
</gene>
<evidence type="ECO:0000313" key="2">
    <source>
        <dbReference type="Proteomes" id="UP000828941"/>
    </source>
</evidence>
<organism evidence="1 2">
    <name type="scientific">Bauhinia variegata</name>
    <name type="common">Purple orchid tree</name>
    <name type="synonym">Phanera variegata</name>
    <dbReference type="NCBI Taxonomy" id="167791"/>
    <lineage>
        <taxon>Eukaryota</taxon>
        <taxon>Viridiplantae</taxon>
        <taxon>Streptophyta</taxon>
        <taxon>Embryophyta</taxon>
        <taxon>Tracheophyta</taxon>
        <taxon>Spermatophyta</taxon>
        <taxon>Magnoliopsida</taxon>
        <taxon>eudicotyledons</taxon>
        <taxon>Gunneridae</taxon>
        <taxon>Pentapetalae</taxon>
        <taxon>rosids</taxon>
        <taxon>fabids</taxon>
        <taxon>Fabales</taxon>
        <taxon>Fabaceae</taxon>
        <taxon>Cercidoideae</taxon>
        <taxon>Cercideae</taxon>
        <taxon>Bauhiniinae</taxon>
        <taxon>Bauhinia</taxon>
    </lineage>
</organism>
<keyword evidence="2" id="KW-1185">Reference proteome</keyword>
<reference evidence="1 2" key="1">
    <citation type="journal article" date="2022" name="DNA Res.">
        <title>Chromosomal-level genome assembly of the orchid tree Bauhinia variegata (Leguminosae; Cercidoideae) supports the allotetraploid origin hypothesis of Bauhinia.</title>
        <authorList>
            <person name="Zhong Y."/>
            <person name="Chen Y."/>
            <person name="Zheng D."/>
            <person name="Pang J."/>
            <person name="Liu Y."/>
            <person name="Luo S."/>
            <person name="Meng S."/>
            <person name="Qian L."/>
            <person name="Wei D."/>
            <person name="Dai S."/>
            <person name="Zhou R."/>
        </authorList>
    </citation>
    <scope>NUCLEOTIDE SEQUENCE [LARGE SCALE GENOMIC DNA]</scope>
    <source>
        <strain evidence="1">BV-YZ2020</strain>
    </source>
</reference>
<evidence type="ECO:0000313" key="1">
    <source>
        <dbReference type="EMBL" id="KAI4299413.1"/>
    </source>
</evidence>